<organism evidence="1 2">
    <name type="scientific">Nephila pilipes</name>
    <name type="common">Giant wood spider</name>
    <name type="synonym">Nephila maculata</name>
    <dbReference type="NCBI Taxonomy" id="299642"/>
    <lineage>
        <taxon>Eukaryota</taxon>
        <taxon>Metazoa</taxon>
        <taxon>Ecdysozoa</taxon>
        <taxon>Arthropoda</taxon>
        <taxon>Chelicerata</taxon>
        <taxon>Arachnida</taxon>
        <taxon>Araneae</taxon>
        <taxon>Araneomorphae</taxon>
        <taxon>Entelegynae</taxon>
        <taxon>Araneoidea</taxon>
        <taxon>Nephilidae</taxon>
        <taxon>Nephila</taxon>
    </lineage>
</organism>
<gene>
    <name evidence="1" type="ORF">NPIL_244831</name>
</gene>
<keyword evidence="2" id="KW-1185">Reference proteome</keyword>
<reference evidence="1" key="1">
    <citation type="submission" date="2020-08" db="EMBL/GenBank/DDBJ databases">
        <title>Multicomponent nature underlies the extraordinary mechanical properties of spider dragline silk.</title>
        <authorList>
            <person name="Kono N."/>
            <person name="Nakamura H."/>
            <person name="Mori M."/>
            <person name="Yoshida Y."/>
            <person name="Ohtoshi R."/>
            <person name="Malay A.D."/>
            <person name="Moran D.A.P."/>
            <person name="Tomita M."/>
            <person name="Numata K."/>
            <person name="Arakawa K."/>
        </authorList>
    </citation>
    <scope>NUCLEOTIDE SEQUENCE</scope>
</reference>
<comment type="caution">
    <text evidence="1">The sequence shown here is derived from an EMBL/GenBank/DDBJ whole genome shotgun (WGS) entry which is preliminary data.</text>
</comment>
<dbReference type="Proteomes" id="UP000887013">
    <property type="component" value="Unassembled WGS sequence"/>
</dbReference>
<protein>
    <submittedName>
        <fullName evidence="1">Uncharacterized protein</fullName>
    </submittedName>
</protein>
<name>A0A8X6JCV2_NEPPI</name>
<proteinExistence type="predicted"/>
<dbReference type="AlphaFoldDB" id="A0A8X6JCV2"/>
<evidence type="ECO:0000313" key="2">
    <source>
        <dbReference type="Proteomes" id="UP000887013"/>
    </source>
</evidence>
<sequence>MCELELKLHLLHTIENSLRCSLRCQLEHPSKTSNNKHPEIHPPQEFQGDFKYALRRQPKFISPANEIGPPQKGCQLQKRRLCQTHATTRIMSANSPSSTEEVIQI</sequence>
<evidence type="ECO:0000313" key="1">
    <source>
        <dbReference type="EMBL" id="GFS59375.1"/>
    </source>
</evidence>
<dbReference type="EMBL" id="BMAW01093230">
    <property type="protein sequence ID" value="GFS59375.1"/>
    <property type="molecule type" value="Genomic_DNA"/>
</dbReference>
<accession>A0A8X6JCV2</accession>